<feature type="signal peptide" evidence="1">
    <location>
        <begin position="1"/>
        <end position="22"/>
    </location>
</feature>
<dbReference type="eggNOG" id="ENOG5033F1A">
    <property type="taxonomic scope" value="Bacteria"/>
</dbReference>
<organism evidence="2 3">
    <name type="scientific">Methylomicrobium album BG8</name>
    <dbReference type="NCBI Taxonomy" id="686340"/>
    <lineage>
        <taxon>Bacteria</taxon>
        <taxon>Pseudomonadati</taxon>
        <taxon>Pseudomonadota</taxon>
        <taxon>Gammaproteobacteria</taxon>
        <taxon>Methylococcales</taxon>
        <taxon>Methylococcaceae</taxon>
        <taxon>Methylomicrobium</taxon>
    </lineage>
</organism>
<dbReference type="Proteomes" id="UP000005090">
    <property type="component" value="Chromosome"/>
</dbReference>
<evidence type="ECO:0000313" key="2">
    <source>
        <dbReference type="EMBL" id="EIC27906.1"/>
    </source>
</evidence>
<name>H8GJU7_METAL</name>
<evidence type="ECO:0000313" key="3">
    <source>
        <dbReference type="Proteomes" id="UP000005090"/>
    </source>
</evidence>
<protein>
    <recommendedName>
        <fullName evidence="4">DUF2380 domain-containing protein</fullName>
    </recommendedName>
</protein>
<reference evidence="2 3" key="1">
    <citation type="journal article" date="2013" name="Genome Announc.">
        <title>Genome Sequence of the Obligate Gammaproteobacterial Methanotroph Methylomicrobium album Strain BG8.</title>
        <authorList>
            <person name="Kits K.D."/>
            <person name="Kalyuzhnaya M.G."/>
            <person name="Klotz M.G."/>
            <person name="Jetten M.S."/>
            <person name="Op den Camp H.J."/>
            <person name="Vuilleumier S."/>
            <person name="Bringel F."/>
            <person name="Dispirito A.A."/>
            <person name="Murrell J.C."/>
            <person name="Bruce D."/>
            <person name="Cheng J.F."/>
            <person name="Copeland A."/>
            <person name="Goodwin L."/>
            <person name="Hauser L."/>
            <person name="Lajus A."/>
            <person name="Land M.L."/>
            <person name="Lapidus A."/>
            <person name="Lucas S."/>
            <person name="Medigue C."/>
            <person name="Pitluck S."/>
            <person name="Woyke T."/>
            <person name="Zeytun A."/>
            <person name="Stein L.Y."/>
        </authorList>
    </citation>
    <scope>NUCLEOTIDE SEQUENCE [LARGE SCALE GENOMIC DNA]</scope>
    <source>
        <strain evidence="2 3">BG8</strain>
    </source>
</reference>
<keyword evidence="1" id="KW-0732">Signal</keyword>
<evidence type="ECO:0000256" key="1">
    <source>
        <dbReference type="SAM" id="SignalP"/>
    </source>
</evidence>
<feature type="chain" id="PRO_5003612259" description="DUF2380 domain-containing protein" evidence="1">
    <location>
        <begin position="23"/>
        <end position="165"/>
    </location>
</feature>
<dbReference type="Pfam" id="PF11684">
    <property type="entry name" value="DUF3280"/>
    <property type="match status" value="1"/>
</dbReference>
<gene>
    <name evidence="2" type="ORF">Metal_0036</name>
</gene>
<dbReference type="HOGENOM" id="CLU_133198_0_0_6"/>
<dbReference type="STRING" id="686340.Metal_0036"/>
<accession>H8GJU7</accession>
<sequence length="165" mass="18423">MYRSTIFVVLVFMLLAGYTAQAAERIAVLDFELNDLTSLPYTPEERRRTASFRPLLEQALKRTGDYEMVRVDAEDQAAADAGLGYLFRFPELAARLGEQAGADWVVVGRHSKPSFLYSYLIANLVDVKNRALAAGYAIELKGSHEKVSQRGIEALAKKIHDSIKK</sequence>
<dbReference type="EMBL" id="CM001475">
    <property type="protein sequence ID" value="EIC27906.1"/>
    <property type="molecule type" value="Genomic_DNA"/>
</dbReference>
<keyword evidence="3" id="KW-1185">Reference proteome</keyword>
<evidence type="ECO:0008006" key="4">
    <source>
        <dbReference type="Google" id="ProtNLM"/>
    </source>
</evidence>
<dbReference type="RefSeq" id="WP_005368416.1">
    <property type="nucleotide sequence ID" value="NZ_CM001475.1"/>
</dbReference>
<dbReference type="InterPro" id="IPR021698">
    <property type="entry name" value="DUF3280"/>
</dbReference>
<dbReference type="AlphaFoldDB" id="H8GJU7"/>
<proteinExistence type="predicted"/>